<keyword evidence="1" id="KW-1133">Transmembrane helix</keyword>
<protein>
    <submittedName>
        <fullName evidence="2">Uncharacterized protein</fullName>
    </submittedName>
</protein>
<keyword evidence="3" id="KW-1185">Reference proteome</keyword>
<gene>
    <name evidence="2" type="ORF">SAMN05660649_01073</name>
</gene>
<dbReference type="STRING" id="341036.SAMN05660649_01073"/>
<dbReference type="AlphaFoldDB" id="A0A1I2Q510"/>
<keyword evidence="1" id="KW-0812">Transmembrane</keyword>
<dbReference type="RefSeq" id="WP_165613388.1">
    <property type="nucleotide sequence ID" value="NZ_FOOX01000003.1"/>
</dbReference>
<proteinExistence type="predicted"/>
<reference evidence="3" key="1">
    <citation type="submission" date="2016-10" db="EMBL/GenBank/DDBJ databases">
        <authorList>
            <person name="Varghese N."/>
            <person name="Submissions S."/>
        </authorList>
    </citation>
    <scope>NUCLEOTIDE SEQUENCE [LARGE SCALE GENOMIC DNA]</scope>
    <source>
        <strain evidence="3">DSM 17038</strain>
    </source>
</reference>
<dbReference type="Proteomes" id="UP000199337">
    <property type="component" value="Unassembled WGS sequence"/>
</dbReference>
<evidence type="ECO:0000313" key="3">
    <source>
        <dbReference type="Proteomes" id="UP000199337"/>
    </source>
</evidence>
<organism evidence="2 3">
    <name type="scientific">Desulfotruncus arcticus DSM 17038</name>
    <dbReference type="NCBI Taxonomy" id="1121424"/>
    <lineage>
        <taxon>Bacteria</taxon>
        <taxon>Bacillati</taxon>
        <taxon>Bacillota</taxon>
        <taxon>Clostridia</taxon>
        <taxon>Eubacteriales</taxon>
        <taxon>Desulfallaceae</taxon>
        <taxon>Desulfotruncus</taxon>
    </lineage>
</organism>
<feature type="transmembrane region" description="Helical" evidence="1">
    <location>
        <begin position="31"/>
        <end position="52"/>
    </location>
</feature>
<evidence type="ECO:0000313" key="2">
    <source>
        <dbReference type="EMBL" id="SFG23472.1"/>
    </source>
</evidence>
<name>A0A1I2Q510_9FIRM</name>
<evidence type="ECO:0000256" key="1">
    <source>
        <dbReference type="SAM" id="Phobius"/>
    </source>
</evidence>
<keyword evidence="1" id="KW-0472">Membrane</keyword>
<sequence>MSKTINNKPINSFPTDNRNAEIVSKRVKKDLAWVIVSVALALAAAAATYMLIKPA</sequence>
<accession>A0A1I2Q510</accession>
<dbReference type="EMBL" id="FOOX01000003">
    <property type="protein sequence ID" value="SFG23472.1"/>
    <property type="molecule type" value="Genomic_DNA"/>
</dbReference>